<dbReference type="EMBL" id="BMAU01021227">
    <property type="protein sequence ID" value="GFY01408.1"/>
    <property type="molecule type" value="Genomic_DNA"/>
</dbReference>
<dbReference type="Proteomes" id="UP000887159">
    <property type="component" value="Unassembled WGS sequence"/>
</dbReference>
<reference evidence="1" key="1">
    <citation type="submission" date="2020-08" db="EMBL/GenBank/DDBJ databases">
        <title>Multicomponent nature underlies the extraordinary mechanical properties of spider dragline silk.</title>
        <authorList>
            <person name="Kono N."/>
            <person name="Nakamura H."/>
            <person name="Mori M."/>
            <person name="Yoshida Y."/>
            <person name="Ohtoshi R."/>
            <person name="Malay A.D."/>
            <person name="Moran D.A.P."/>
            <person name="Tomita M."/>
            <person name="Numata K."/>
            <person name="Arakawa K."/>
        </authorList>
    </citation>
    <scope>NUCLEOTIDE SEQUENCE</scope>
</reference>
<name>A0A8X6RYB5_TRICX</name>
<evidence type="ECO:0000313" key="1">
    <source>
        <dbReference type="EMBL" id="GFY01408.1"/>
    </source>
</evidence>
<evidence type="ECO:0000313" key="2">
    <source>
        <dbReference type="Proteomes" id="UP000887159"/>
    </source>
</evidence>
<dbReference type="AlphaFoldDB" id="A0A8X6RYB5"/>
<keyword evidence="2" id="KW-1185">Reference proteome</keyword>
<sequence>MKIWIGRDIELSVVETEKESAFYFLDTHSINYTRAFGDRPRNFEPWPSDVTTPKMAPPLLTTSPHQREDVSALDRFNVHRCPTRWVFSGTRLELLTRQANDPIPIPLGYIGRHFLKVAFYSNMRPNGDDFDPKSDCRKVSTLRKIQHGGPKPDFVVLRYATDWDTYERRKIDEQKHTIQTQKNIDFITNDDASIEQKGSAAFHSRRISISGESLTSFPEDTSMLYLGFELEPIRLQAEITQITCLSNDK</sequence>
<comment type="caution">
    <text evidence="1">The sequence shown here is derived from an EMBL/GenBank/DDBJ whole genome shotgun (WGS) entry which is preliminary data.</text>
</comment>
<accession>A0A8X6RYB5</accession>
<proteinExistence type="predicted"/>
<organism evidence="1 2">
    <name type="scientific">Trichonephila clavipes</name>
    <name type="common">Golden silk orbweaver</name>
    <name type="synonym">Nephila clavipes</name>
    <dbReference type="NCBI Taxonomy" id="2585209"/>
    <lineage>
        <taxon>Eukaryota</taxon>
        <taxon>Metazoa</taxon>
        <taxon>Ecdysozoa</taxon>
        <taxon>Arthropoda</taxon>
        <taxon>Chelicerata</taxon>
        <taxon>Arachnida</taxon>
        <taxon>Araneae</taxon>
        <taxon>Araneomorphae</taxon>
        <taxon>Entelegynae</taxon>
        <taxon>Araneoidea</taxon>
        <taxon>Nephilidae</taxon>
        <taxon>Trichonephila</taxon>
    </lineage>
</organism>
<gene>
    <name evidence="1" type="ORF">TNCV_850161</name>
</gene>
<protein>
    <submittedName>
        <fullName evidence="1">Uncharacterized protein</fullName>
    </submittedName>
</protein>